<gene>
    <name evidence="1" type="ordered locus">ETAE_2450</name>
</gene>
<keyword evidence="2" id="KW-1185">Reference proteome</keyword>
<proteinExistence type="predicted"/>
<dbReference type="Proteomes" id="UP000002634">
    <property type="component" value="Chromosome"/>
</dbReference>
<accession>A0AAU8P6P0</accession>
<dbReference type="KEGG" id="etr:ETAE_2450"/>
<protein>
    <submittedName>
        <fullName evidence="1">Uncharacterized protein</fullName>
    </submittedName>
</protein>
<dbReference type="AlphaFoldDB" id="A0AAU8P6P0"/>
<dbReference type="EMBL" id="CP001135">
    <property type="protein sequence ID" value="ACY85285.1"/>
    <property type="molecule type" value="Genomic_DNA"/>
</dbReference>
<sequence length="40" mass="4538">MVCYFCCQFITSKGKNRRKNAADCGDDAILARCVIPPSWR</sequence>
<evidence type="ECO:0000313" key="2">
    <source>
        <dbReference type="Proteomes" id="UP000002634"/>
    </source>
</evidence>
<name>A0AAU8P6P0_EDWPI</name>
<organism evidence="1 2">
    <name type="scientific">Edwardsiella piscicida</name>
    <dbReference type="NCBI Taxonomy" id="1263550"/>
    <lineage>
        <taxon>Bacteria</taxon>
        <taxon>Pseudomonadati</taxon>
        <taxon>Pseudomonadota</taxon>
        <taxon>Gammaproteobacteria</taxon>
        <taxon>Enterobacterales</taxon>
        <taxon>Hafniaceae</taxon>
        <taxon>Edwardsiella</taxon>
    </lineage>
</organism>
<reference evidence="1 2" key="1">
    <citation type="journal article" date="2009" name="PLoS ONE">
        <title>Genome sequence of the versatile fish pathogen Edwardsiella tarda provides insights into its adaptation to broad host ranges and intracellular niches.</title>
        <authorList>
            <person name="Wang Q."/>
            <person name="Yang M."/>
            <person name="Xiao J."/>
            <person name="Wu H."/>
            <person name="Wang X."/>
            <person name="Lv Y."/>
            <person name="Xu L."/>
            <person name="Zheng H."/>
            <person name="Wang S."/>
            <person name="Zhao G."/>
            <person name="Liu Q."/>
            <person name="Zhang Y."/>
        </authorList>
    </citation>
    <scope>NUCLEOTIDE SEQUENCE [LARGE SCALE GENOMIC DNA]</scope>
    <source>
        <strain evidence="2">EIB202 / CCTCC M208068</strain>
    </source>
</reference>
<evidence type="ECO:0000313" key="1">
    <source>
        <dbReference type="EMBL" id="ACY85285.1"/>
    </source>
</evidence>